<evidence type="ECO:0000256" key="1">
    <source>
        <dbReference type="SAM" id="MobiDB-lite"/>
    </source>
</evidence>
<dbReference type="AlphaFoldDB" id="A0A7W6DJX5"/>
<accession>A0A7W6DJX5</accession>
<organism evidence="2 3">
    <name type="scientific">Sagittula marina</name>
    <dbReference type="NCBI Taxonomy" id="943940"/>
    <lineage>
        <taxon>Bacteria</taxon>
        <taxon>Pseudomonadati</taxon>
        <taxon>Pseudomonadota</taxon>
        <taxon>Alphaproteobacteria</taxon>
        <taxon>Rhodobacterales</taxon>
        <taxon>Roseobacteraceae</taxon>
        <taxon>Sagittula</taxon>
    </lineage>
</organism>
<evidence type="ECO:0000313" key="2">
    <source>
        <dbReference type="EMBL" id="MBB3984413.1"/>
    </source>
</evidence>
<name>A0A7W6DJX5_9RHOB</name>
<protein>
    <submittedName>
        <fullName evidence="2">Uncharacterized protein</fullName>
    </submittedName>
</protein>
<reference evidence="2 3" key="1">
    <citation type="submission" date="2020-08" db="EMBL/GenBank/DDBJ databases">
        <title>Genomic Encyclopedia of Type Strains, Phase IV (KMG-IV): sequencing the most valuable type-strain genomes for metagenomic binning, comparative biology and taxonomic classification.</title>
        <authorList>
            <person name="Goeker M."/>
        </authorList>
    </citation>
    <scope>NUCLEOTIDE SEQUENCE [LARGE SCALE GENOMIC DNA]</scope>
    <source>
        <strain evidence="2 3">DSM 102235</strain>
    </source>
</reference>
<feature type="region of interest" description="Disordered" evidence="1">
    <location>
        <begin position="221"/>
        <end position="241"/>
    </location>
</feature>
<proteinExistence type="predicted"/>
<dbReference type="RefSeq" id="WP_183963044.1">
    <property type="nucleotide sequence ID" value="NZ_BAABBZ010000014.1"/>
</dbReference>
<dbReference type="Proteomes" id="UP000541426">
    <property type="component" value="Unassembled WGS sequence"/>
</dbReference>
<sequence length="320" mass="35878">MGKNLVPTRQIVIEDVTLRHTHSSDISLPNWVFAGGDGEVRDIWEVAVTHRHGRLPSSRHDYFFATENEAKEFAEKILKNGCMFNDASMSYIQKKRMVRLIIDGFAGGKCPSPKITRSSLPTAITMKAGLSQGEGQPSAEILENLGATRVEQLQSEFGEVWWAAAEFEYCQINLPYSSLAFIASGYHFYLFVAENYFQAGYLLRDLEQLATSVEQDAVHLEKMRDSAKKKSGDSSTRLRSKRRQSLLKAIEQVAHRNPDVVGLGEKQVLKLALPIAKSADPRLWGQGSGQVEEYLAEIRRGEAGKRVKARYEAIFQRPTA</sequence>
<dbReference type="EMBL" id="JACIEJ010000002">
    <property type="protein sequence ID" value="MBB3984413.1"/>
    <property type="molecule type" value="Genomic_DNA"/>
</dbReference>
<keyword evidence="3" id="KW-1185">Reference proteome</keyword>
<gene>
    <name evidence="2" type="ORF">GGQ68_000729</name>
</gene>
<comment type="caution">
    <text evidence="2">The sequence shown here is derived from an EMBL/GenBank/DDBJ whole genome shotgun (WGS) entry which is preliminary data.</text>
</comment>
<evidence type="ECO:0000313" key="3">
    <source>
        <dbReference type="Proteomes" id="UP000541426"/>
    </source>
</evidence>
<feature type="compositionally biased region" description="Basic and acidic residues" evidence="1">
    <location>
        <begin position="221"/>
        <end position="232"/>
    </location>
</feature>